<evidence type="ECO:0000256" key="6">
    <source>
        <dbReference type="ARBA" id="ARBA00023601"/>
    </source>
</evidence>
<feature type="domain" description="Radical SAM core" evidence="7">
    <location>
        <begin position="3"/>
        <end position="222"/>
    </location>
</feature>
<dbReference type="PATRIC" id="fig|178606.4.peg.1582"/>
<keyword evidence="5" id="KW-0411">Iron-sulfur</keyword>
<dbReference type="GO" id="GO:0051536">
    <property type="term" value="F:iron-sulfur cluster binding"/>
    <property type="evidence" value="ECO:0007669"/>
    <property type="project" value="UniProtKB-KW"/>
</dbReference>
<dbReference type="EMBL" id="JPGK01000005">
    <property type="protein sequence ID" value="KGA93866.1"/>
    <property type="molecule type" value="Genomic_DNA"/>
</dbReference>
<dbReference type="InterPro" id="IPR058240">
    <property type="entry name" value="rSAM_sf"/>
</dbReference>
<dbReference type="CDD" id="cd01335">
    <property type="entry name" value="Radical_SAM"/>
    <property type="match status" value="1"/>
</dbReference>
<dbReference type="SFLD" id="SFLDG01067">
    <property type="entry name" value="SPASM/twitch_domain_containing"/>
    <property type="match status" value="1"/>
</dbReference>
<dbReference type="PANTHER" id="PTHR43273">
    <property type="entry name" value="ANAEROBIC SULFATASE-MATURATING ENZYME HOMOLOG ASLB-RELATED"/>
    <property type="match status" value="1"/>
</dbReference>
<dbReference type="InterPro" id="IPR013785">
    <property type="entry name" value="Aldolase_TIM"/>
</dbReference>
<dbReference type="PROSITE" id="PS51918">
    <property type="entry name" value="RADICAL_SAM"/>
    <property type="match status" value="1"/>
</dbReference>
<reference evidence="8 9" key="1">
    <citation type="submission" date="2014-06" db="EMBL/GenBank/DDBJ databases">
        <title>Draft genome sequence of iron oxidizing acidophile Leptospirillum ferriphilum DSM14647.</title>
        <authorList>
            <person name="Cardenas J.P."/>
            <person name="Lazcano M."/>
            <person name="Ossandon F.J."/>
            <person name="Corbett M."/>
            <person name="Holmes D.S."/>
            <person name="Watkin E."/>
        </authorList>
    </citation>
    <scope>NUCLEOTIDE SEQUENCE [LARGE SCALE GENOMIC DNA]</scope>
    <source>
        <strain evidence="8 9">DSM 14647</strain>
    </source>
</reference>
<proteinExistence type="inferred from homology"/>
<comment type="cofactor">
    <cofactor evidence="1">
        <name>[4Fe-4S] cluster</name>
        <dbReference type="ChEBI" id="CHEBI:49883"/>
    </cofactor>
</comment>
<keyword evidence="3" id="KW-0479">Metal-binding</keyword>
<name>A0A094YKV8_9BACT</name>
<evidence type="ECO:0000256" key="3">
    <source>
        <dbReference type="ARBA" id="ARBA00022723"/>
    </source>
</evidence>
<accession>A0A094YKV8</accession>
<dbReference type="Pfam" id="PF04055">
    <property type="entry name" value="Radical_SAM"/>
    <property type="match status" value="1"/>
</dbReference>
<protein>
    <submittedName>
        <fullName evidence="8">Putative arylsulfatase regulatory protein</fullName>
    </submittedName>
</protein>
<comment type="caution">
    <text evidence="8">The sequence shown here is derived from an EMBL/GenBank/DDBJ whole genome shotgun (WGS) entry which is preliminary data.</text>
</comment>
<evidence type="ECO:0000256" key="4">
    <source>
        <dbReference type="ARBA" id="ARBA00023004"/>
    </source>
</evidence>
<dbReference type="PANTHER" id="PTHR43273:SF3">
    <property type="entry name" value="ANAEROBIC SULFATASE-MATURATING ENZYME HOMOLOG ASLB-RELATED"/>
    <property type="match status" value="1"/>
</dbReference>
<evidence type="ECO:0000256" key="2">
    <source>
        <dbReference type="ARBA" id="ARBA00022691"/>
    </source>
</evidence>
<dbReference type="InterPro" id="IPR023867">
    <property type="entry name" value="Sulphatase_maturase_rSAM"/>
</dbReference>
<gene>
    <name evidence="8" type="ORF">LptCag_1576</name>
</gene>
<dbReference type="RefSeq" id="WP_036082532.1">
    <property type="nucleotide sequence ID" value="NZ_JPGK01000005.1"/>
</dbReference>
<sequence>MQSHGEMVCYVKPTNFCNIGCSHCYLPEFVRADKTLMSMETLEKIVGMITEYAEAYGFQKANILWHGGEPLLVSPDWYWNATEVIRRSDFRFTQSMQTSLTPYRKEFSPLIKKEMNGFIGTSFDLHARAINGSPEKYADLFLKKLEIVREDGIDVGVIMTATKDEIGHLRQILDWFVKNGFRSVRIERFNNYGRSYESWTTNRDHSIYMIELLNAVLDLYEEGIVFYEAGIMSAITGVLEGKPGDRWGTSCTTDYMVFEPDGQVTNCIHRTGKEDYFGTAWKPLNMMLENDHRQKIIANHMSGSNMTDFCLSCEYVSWCKSGCPIQKNEVPSEKADCSGHKMFLDYISFLLDSERGTTLLMYQKDAEGHAPKRFAETTS</sequence>
<evidence type="ECO:0000259" key="7">
    <source>
        <dbReference type="PROSITE" id="PS51918"/>
    </source>
</evidence>
<organism evidence="8 9">
    <name type="scientific">Leptospirillum ferriphilum</name>
    <dbReference type="NCBI Taxonomy" id="178606"/>
    <lineage>
        <taxon>Bacteria</taxon>
        <taxon>Pseudomonadati</taxon>
        <taxon>Nitrospirota</taxon>
        <taxon>Nitrospiria</taxon>
        <taxon>Nitrospirales</taxon>
        <taxon>Nitrospiraceae</taxon>
        <taxon>Leptospirillum</taxon>
    </lineage>
</organism>
<evidence type="ECO:0000256" key="1">
    <source>
        <dbReference type="ARBA" id="ARBA00001966"/>
    </source>
</evidence>
<dbReference type="Proteomes" id="UP000029452">
    <property type="component" value="Unassembled WGS sequence"/>
</dbReference>
<keyword evidence="4" id="KW-0408">Iron</keyword>
<dbReference type="GO" id="GO:0016491">
    <property type="term" value="F:oxidoreductase activity"/>
    <property type="evidence" value="ECO:0007669"/>
    <property type="project" value="InterPro"/>
</dbReference>
<dbReference type="AlphaFoldDB" id="A0A094YKV8"/>
<dbReference type="SFLD" id="SFLDS00029">
    <property type="entry name" value="Radical_SAM"/>
    <property type="match status" value="1"/>
</dbReference>
<dbReference type="SUPFAM" id="SSF102114">
    <property type="entry name" value="Radical SAM enzymes"/>
    <property type="match status" value="1"/>
</dbReference>
<dbReference type="Gene3D" id="3.20.20.70">
    <property type="entry name" value="Aldolase class I"/>
    <property type="match status" value="1"/>
</dbReference>
<evidence type="ECO:0000313" key="8">
    <source>
        <dbReference type="EMBL" id="KGA93866.1"/>
    </source>
</evidence>
<dbReference type="InterPro" id="IPR023885">
    <property type="entry name" value="4Fe4S-binding_SPASM_dom"/>
</dbReference>
<dbReference type="NCBIfam" id="TIGR04085">
    <property type="entry name" value="rSAM_more_4Fe4S"/>
    <property type="match status" value="1"/>
</dbReference>
<evidence type="ECO:0000313" key="9">
    <source>
        <dbReference type="Proteomes" id="UP000029452"/>
    </source>
</evidence>
<keyword evidence="2" id="KW-0949">S-adenosyl-L-methionine</keyword>
<evidence type="ECO:0000256" key="5">
    <source>
        <dbReference type="ARBA" id="ARBA00023014"/>
    </source>
</evidence>
<dbReference type="GO" id="GO:0046872">
    <property type="term" value="F:metal ion binding"/>
    <property type="evidence" value="ECO:0007669"/>
    <property type="project" value="UniProtKB-KW"/>
</dbReference>
<dbReference type="InterPro" id="IPR007197">
    <property type="entry name" value="rSAM"/>
</dbReference>
<comment type="similarity">
    <text evidence="6">Belongs to the radical SAM superfamily. Anaerobic sulfatase-maturating enzyme family.</text>
</comment>